<feature type="region of interest" description="Disordered" evidence="1">
    <location>
        <begin position="112"/>
        <end position="137"/>
    </location>
</feature>
<evidence type="ECO:0000313" key="3">
    <source>
        <dbReference type="Proteomes" id="UP000655225"/>
    </source>
</evidence>
<reference evidence="2 3" key="1">
    <citation type="submission" date="2020-04" db="EMBL/GenBank/DDBJ databases">
        <title>Plant Genome Project.</title>
        <authorList>
            <person name="Zhang R.-G."/>
        </authorList>
    </citation>
    <scope>NUCLEOTIDE SEQUENCE [LARGE SCALE GENOMIC DNA]</scope>
    <source>
        <strain evidence="2">YNK0</strain>
        <tissue evidence="2">Leaf</tissue>
    </source>
</reference>
<gene>
    <name evidence="2" type="ORF">HHK36_016599</name>
</gene>
<keyword evidence="3" id="KW-1185">Reference proteome</keyword>
<feature type="compositionally biased region" description="Basic and acidic residues" evidence="1">
    <location>
        <begin position="118"/>
        <end position="128"/>
    </location>
</feature>
<proteinExistence type="predicted"/>
<accession>A0A835DBN8</accession>
<dbReference type="AlphaFoldDB" id="A0A835DBN8"/>
<protein>
    <submittedName>
        <fullName evidence="2">Uncharacterized protein</fullName>
    </submittedName>
</protein>
<name>A0A835DBN8_TETSI</name>
<sequence length="194" mass="21885">MGRIETLDAREDVLFDGFPCESVRSFAGKMLCASPLERDFGQFDEFFGGCCHLNEGFCGFRCSQESEINGIKTAGLSVQSLLFFSYNLRNHESLMANALELCAPSTNKTEKWKKKRREQGMEEHEQRRSGPVLNSKPCLSDPSKPLLPISPHTLQTVKWCFFWTDLRDKHEGATVVIWGAHFHGSSCYVVQVVG</sequence>
<dbReference type="Proteomes" id="UP000655225">
    <property type="component" value="Unassembled WGS sequence"/>
</dbReference>
<comment type="caution">
    <text evidence="2">The sequence shown here is derived from an EMBL/GenBank/DDBJ whole genome shotgun (WGS) entry which is preliminary data.</text>
</comment>
<organism evidence="2 3">
    <name type="scientific">Tetracentron sinense</name>
    <name type="common">Spur-leaf</name>
    <dbReference type="NCBI Taxonomy" id="13715"/>
    <lineage>
        <taxon>Eukaryota</taxon>
        <taxon>Viridiplantae</taxon>
        <taxon>Streptophyta</taxon>
        <taxon>Embryophyta</taxon>
        <taxon>Tracheophyta</taxon>
        <taxon>Spermatophyta</taxon>
        <taxon>Magnoliopsida</taxon>
        <taxon>Trochodendrales</taxon>
        <taxon>Trochodendraceae</taxon>
        <taxon>Tetracentron</taxon>
    </lineage>
</organism>
<evidence type="ECO:0000256" key="1">
    <source>
        <dbReference type="SAM" id="MobiDB-lite"/>
    </source>
</evidence>
<dbReference type="EMBL" id="JABCRI010000011">
    <property type="protein sequence ID" value="KAF8397678.1"/>
    <property type="molecule type" value="Genomic_DNA"/>
</dbReference>
<evidence type="ECO:0000313" key="2">
    <source>
        <dbReference type="EMBL" id="KAF8397678.1"/>
    </source>
</evidence>